<evidence type="ECO:0000256" key="1">
    <source>
        <dbReference type="SAM" id="SignalP"/>
    </source>
</evidence>
<feature type="chain" id="PRO_5045277891" evidence="1">
    <location>
        <begin position="18"/>
        <end position="168"/>
    </location>
</feature>
<proteinExistence type="predicted"/>
<organism evidence="2 3">
    <name type="scientific">Linnemannia gamsii</name>
    <dbReference type="NCBI Taxonomy" id="64522"/>
    <lineage>
        <taxon>Eukaryota</taxon>
        <taxon>Fungi</taxon>
        <taxon>Fungi incertae sedis</taxon>
        <taxon>Mucoromycota</taxon>
        <taxon>Mortierellomycotina</taxon>
        <taxon>Mortierellomycetes</taxon>
        <taxon>Mortierellales</taxon>
        <taxon>Mortierellaceae</taxon>
        <taxon>Linnemannia</taxon>
    </lineage>
</organism>
<feature type="non-terminal residue" evidence="2">
    <location>
        <position position="168"/>
    </location>
</feature>
<comment type="caution">
    <text evidence="2">The sequence shown here is derived from an EMBL/GenBank/DDBJ whole genome shotgun (WGS) entry which is preliminary data.</text>
</comment>
<sequence>MKKFITVFTIAIASAYASICDLPESLVEHCTCTDIGVTCSDSPVTEIPDYAFSQSVASKVQNIDLSGNKISKVGSRAFYSENPSKNPLIINLENNLLTSASFQPDSFAGNGMAIMLKLGGNPNILVLDESVFKPFLLNGRIDSGQQNIVDMRGSPLSCSRPNLWILEN</sequence>
<gene>
    <name evidence="2" type="ORF">BGZ96_005270</name>
</gene>
<name>A0ABQ7JHF7_9FUNG</name>
<evidence type="ECO:0000313" key="2">
    <source>
        <dbReference type="EMBL" id="KAG0272538.1"/>
    </source>
</evidence>
<dbReference type="EMBL" id="JAAAIM010002469">
    <property type="protein sequence ID" value="KAG0272538.1"/>
    <property type="molecule type" value="Genomic_DNA"/>
</dbReference>
<evidence type="ECO:0000313" key="3">
    <source>
        <dbReference type="Proteomes" id="UP001194696"/>
    </source>
</evidence>
<reference evidence="2 3" key="1">
    <citation type="journal article" date="2020" name="Fungal Divers.">
        <title>Resolving the Mortierellaceae phylogeny through synthesis of multi-gene phylogenetics and phylogenomics.</title>
        <authorList>
            <person name="Vandepol N."/>
            <person name="Liber J."/>
            <person name="Desiro A."/>
            <person name="Na H."/>
            <person name="Kennedy M."/>
            <person name="Barry K."/>
            <person name="Grigoriev I.V."/>
            <person name="Miller A.N."/>
            <person name="O'Donnell K."/>
            <person name="Stajich J.E."/>
            <person name="Bonito G."/>
        </authorList>
    </citation>
    <scope>NUCLEOTIDE SEQUENCE [LARGE SCALE GENOMIC DNA]</scope>
    <source>
        <strain evidence="2 3">AD045</strain>
    </source>
</reference>
<keyword evidence="1" id="KW-0732">Signal</keyword>
<dbReference type="SUPFAM" id="SSF52058">
    <property type="entry name" value="L domain-like"/>
    <property type="match status" value="1"/>
</dbReference>
<dbReference type="InterPro" id="IPR032675">
    <property type="entry name" value="LRR_dom_sf"/>
</dbReference>
<protein>
    <submittedName>
        <fullName evidence="2">Uncharacterized protein</fullName>
    </submittedName>
</protein>
<dbReference type="Gene3D" id="3.80.10.10">
    <property type="entry name" value="Ribonuclease Inhibitor"/>
    <property type="match status" value="1"/>
</dbReference>
<accession>A0ABQ7JHF7</accession>
<dbReference type="Proteomes" id="UP001194696">
    <property type="component" value="Unassembled WGS sequence"/>
</dbReference>
<keyword evidence="3" id="KW-1185">Reference proteome</keyword>
<feature type="signal peptide" evidence="1">
    <location>
        <begin position="1"/>
        <end position="17"/>
    </location>
</feature>